<comment type="subunit">
    <text evidence="3">Homodimer.</text>
</comment>
<evidence type="ECO:0000313" key="8">
    <source>
        <dbReference type="EMBL" id="KAK3953435.1"/>
    </source>
</evidence>
<dbReference type="InterPro" id="IPR011860">
    <property type="entry name" value="Rib-5-P_Isoase_Actino"/>
</dbReference>
<evidence type="ECO:0000313" key="9">
    <source>
        <dbReference type="Proteomes" id="UP001303222"/>
    </source>
</evidence>
<gene>
    <name evidence="8" type="ORF">QBC32DRAFT_387567</name>
</gene>
<dbReference type="Gene3D" id="3.20.20.70">
    <property type="entry name" value="Aldolase class I"/>
    <property type="match status" value="1"/>
</dbReference>
<dbReference type="InterPro" id="IPR051812">
    <property type="entry name" value="SPI_LacAB/RpiB"/>
</dbReference>
<dbReference type="SUPFAM" id="SSF89623">
    <property type="entry name" value="Ribose/Galactose isomerase RpiB/AlsB"/>
    <property type="match status" value="1"/>
</dbReference>
<dbReference type="CDD" id="cd00311">
    <property type="entry name" value="TIM"/>
    <property type="match status" value="1"/>
</dbReference>
<dbReference type="InterPro" id="IPR003500">
    <property type="entry name" value="RpiB_LacA_LacB"/>
</dbReference>
<dbReference type="SUPFAM" id="SSF51351">
    <property type="entry name" value="Triosephosphate isomerase (TIM)"/>
    <property type="match status" value="1"/>
</dbReference>
<sequence length="426" mass="46250">MSTETQQPRWRIAVGCDDAGINYKDKIKSDFSSNPRVASVIDVGVAHDSEDKSTAYPHIAAAAAKLVASGECDRALLICGTGLGVAIAANKIKGIRAVTAHDSFSVERAVLSNNAQVLCMGERVVGLELARRLAKEWLGYVFDESSASAEKVKAIHHYEGDEGGDESQMKVLLFPVLPSSVPVCMIDIFIIPDHLSLRYAINDLEYRQYEYDPINDARVFVGAQNCHWEDSGAFTGEVSPAVLAELGCRVVELGHAERRRYFGETDEMTSRKAQAVVRNGMVPLICVGEGSPGQVPPPGEGAIKKAAEEVVGQVERCLDGIDPTEQVLLAYEPVWAIGAAQPAGTEHVRAVVKAIRQSKVVREREEKGGATRILYGGSAGPGLFERLKEEDGVDGLFLGRFAHEEGQFWETICEVAEVKLQEQSKK</sequence>
<dbReference type="NCBIfam" id="NF004051">
    <property type="entry name" value="PRK05571.1"/>
    <property type="match status" value="1"/>
</dbReference>
<dbReference type="Proteomes" id="UP001303222">
    <property type="component" value="Unassembled WGS sequence"/>
</dbReference>
<evidence type="ECO:0000256" key="6">
    <source>
        <dbReference type="ARBA" id="ARBA00024331"/>
    </source>
</evidence>
<dbReference type="GO" id="GO:0005975">
    <property type="term" value="P:carbohydrate metabolic process"/>
    <property type="evidence" value="ECO:0007669"/>
    <property type="project" value="InterPro"/>
</dbReference>
<dbReference type="Pfam" id="PF02502">
    <property type="entry name" value="LacAB_rpiB"/>
    <property type="match status" value="1"/>
</dbReference>
<evidence type="ECO:0000256" key="5">
    <source>
        <dbReference type="ARBA" id="ARBA00023235"/>
    </source>
</evidence>
<dbReference type="GO" id="GO:0004807">
    <property type="term" value="F:triose-phosphate isomerase activity"/>
    <property type="evidence" value="ECO:0007669"/>
    <property type="project" value="UniProtKB-EC"/>
</dbReference>
<dbReference type="PROSITE" id="PS51440">
    <property type="entry name" value="TIM_2"/>
    <property type="match status" value="1"/>
</dbReference>
<dbReference type="InterPro" id="IPR013785">
    <property type="entry name" value="Aldolase_TIM"/>
</dbReference>
<dbReference type="NCBIfam" id="TIGR02133">
    <property type="entry name" value="RPI_actino"/>
    <property type="match status" value="1"/>
</dbReference>
<dbReference type="InterPro" id="IPR035990">
    <property type="entry name" value="TIM_sf"/>
</dbReference>
<dbReference type="InterPro" id="IPR000652">
    <property type="entry name" value="Triosephosphate_isomerase"/>
</dbReference>
<comment type="similarity">
    <text evidence="1">Belongs to the triosephosphate isomerase family.</text>
</comment>
<comment type="pathway">
    <text evidence="6">Carbohydrate biosynthesis.</text>
</comment>
<protein>
    <recommendedName>
        <fullName evidence="4">triose-phosphate isomerase</fullName>
        <ecNumber evidence="4">5.3.1.1</ecNumber>
    </recommendedName>
    <alternativeName>
        <fullName evidence="7">Triose-phosphate isomerase</fullName>
    </alternativeName>
</protein>
<dbReference type="EMBL" id="MU859105">
    <property type="protein sequence ID" value="KAK3953435.1"/>
    <property type="molecule type" value="Genomic_DNA"/>
</dbReference>
<comment type="similarity">
    <text evidence="2">Belongs to the LacAB/RpiB family.</text>
</comment>
<dbReference type="NCBIfam" id="TIGR00689">
    <property type="entry name" value="rpiB_lacA_lacB"/>
    <property type="match status" value="1"/>
</dbReference>
<organism evidence="8 9">
    <name type="scientific">Pseudoneurospora amorphoporcata</name>
    <dbReference type="NCBI Taxonomy" id="241081"/>
    <lineage>
        <taxon>Eukaryota</taxon>
        <taxon>Fungi</taxon>
        <taxon>Dikarya</taxon>
        <taxon>Ascomycota</taxon>
        <taxon>Pezizomycotina</taxon>
        <taxon>Sordariomycetes</taxon>
        <taxon>Sordariomycetidae</taxon>
        <taxon>Sordariales</taxon>
        <taxon>Sordariaceae</taxon>
        <taxon>Pseudoneurospora</taxon>
    </lineage>
</organism>
<dbReference type="EC" id="5.3.1.1" evidence="4"/>
<dbReference type="Gene3D" id="3.40.1400.10">
    <property type="entry name" value="Sugar-phosphate isomerase, RpiB/LacA/LacB"/>
    <property type="match status" value="1"/>
</dbReference>
<evidence type="ECO:0000256" key="1">
    <source>
        <dbReference type="ARBA" id="ARBA00007422"/>
    </source>
</evidence>
<evidence type="ECO:0000256" key="3">
    <source>
        <dbReference type="ARBA" id="ARBA00011738"/>
    </source>
</evidence>
<keyword evidence="5" id="KW-0413">Isomerase</keyword>
<evidence type="ECO:0000256" key="2">
    <source>
        <dbReference type="ARBA" id="ARBA00008754"/>
    </source>
</evidence>
<dbReference type="PANTHER" id="PTHR43732">
    <property type="entry name" value="RIBOSE 5-PHOSPHATE ISOMERASE-RELATED"/>
    <property type="match status" value="1"/>
</dbReference>
<evidence type="ECO:0000256" key="7">
    <source>
        <dbReference type="ARBA" id="ARBA00031906"/>
    </source>
</evidence>
<reference evidence="8" key="2">
    <citation type="submission" date="2023-06" db="EMBL/GenBank/DDBJ databases">
        <authorList>
            <consortium name="Lawrence Berkeley National Laboratory"/>
            <person name="Mondo S.J."/>
            <person name="Hensen N."/>
            <person name="Bonometti L."/>
            <person name="Westerberg I."/>
            <person name="Brannstrom I.O."/>
            <person name="Guillou S."/>
            <person name="Cros-Aarteil S."/>
            <person name="Calhoun S."/>
            <person name="Haridas S."/>
            <person name="Kuo A."/>
            <person name="Pangilinan J."/>
            <person name="Riley R."/>
            <person name="Labutti K."/>
            <person name="Andreopoulos B."/>
            <person name="Lipzen A."/>
            <person name="Chen C."/>
            <person name="Yanf M."/>
            <person name="Daum C."/>
            <person name="Ng V."/>
            <person name="Clum A."/>
            <person name="Steindorff A."/>
            <person name="Ohm R."/>
            <person name="Martin F."/>
            <person name="Silar P."/>
            <person name="Natvig D."/>
            <person name="Lalanne C."/>
            <person name="Gautier V."/>
            <person name="Ament-Velasquez S.L."/>
            <person name="Kruys A."/>
            <person name="Hutchinson M.I."/>
            <person name="Powell A.J."/>
            <person name="Barry K."/>
            <person name="Miller A.N."/>
            <person name="Grigoriev I.V."/>
            <person name="Debuchy R."/>
            <person name="Gladieux P."/>
            <person name="Thoren M.H."/>
            <person name="Johannesson H."/>
        </authorList>
    </citation>
    <scope>NUCLEOTIDE SEQUENCE</scope>
    <source>
        <strain evidence="8">CBS 626.80</strain>
    </source>
</reference>
<dbReference type="InterPro" id="IPR036569">
    <property type="entry name" value="RpiB_LacA_LacB_sf"/>
</dbReference>
<reference evidence="8" key="1">
    <citation type="journal article" date="2023" name="Mol. Phylogenet. Evol.">
        <title>Genome-scale phylogeny and comparative genomics of the fungal order Sordariales.</title>
        <authorList>
            <person name="Hensen N."/>
            <person name="Bonometti L."/>
            <person name="Westerberg I."/>
            <person name="Brannstrom I.O."/>
            <person name="Guillou S."/>
            <person name="Cros-Aarteil S."/>
            <person name="Calhoun S."/>
            <person name="Haridas S."/>
            <person name="Kuo A."/>
            <person name="Mondo S."/>
            <person name="Pangilinan J."/>
            <person name="Riley R."/>
            <person name="LaButti K."/>
            <person name="Andreopoulos B."/>
            <person name="Lipzen A."/>
            <person name="Chen C."/>
            <person name="Yan M."/>
            <person name="Daum C."/>
            <person name="Ng V."/>
            <person name="Clum A."/>
            <person name="Steindorff A."/>
            <person name="Ohm R.A."/>
            <person name="Martin F."/>
            <person name="Silar P."/>
            <person name="Natvig D.O."/>
            <person name="Lalanne C."/>
            <person name="Gautier V."/>
            <person name="Ament-Velasquez S.L."/>
            <person name="Kruys A."/>
            <person name="Hutchinson M.I."/>
            <person name="Powell A.J."/>
            <person name="Barry K."/>
            <person name="Miller A.N."/>
            <person name="Grigoriev I.V."/>
            <person name="Debuchy R."/>
            <person name="Gladieux P."/>
            <person name="Hiltunen Thoren M."/>
            <person name="Johannesson H."/>
        </authorList>
    </citation>
    <scope>NUCLEOTIDE SEQUENCE</scope>
    <source>
        <strain evidence="8">CBS 626.80</strain>
    </source>
</reference>
<dbReference type="Pfam" id="PF00121">
    <property type="entry name" value="TIM"/>
    <property type="match status" value="1"/>
</dbReference>
<accession>A0AAN6SH34</accession>
<comment type="caution">
    <text evidence="8">The sequence shown here is derived from an EMBL/GenBank/DDBJ whole genome shotgun (WGS) entry which is preliminary data.</text>
</comment>
<dbReference type="AlphaFoldDB" id="A0AAN6SH34"/>
<evidence type="ECO:0000256" key="4">
    <source>
        <dbReference type="ARBA" id="ARBA00011940"/>
    </source>
</evidence>
<keyword evidence="9" id="KW-1185">Reference proteome</keyword>
<proteinExistence type="inferred from homology"/>
<name>A0AAN6SH34_9PEZI</name>
<dbReference type="FunFam" id="3.40.1400.10:FF:000004">
    <property type="entry name" value="Ribose 5-phosphate isomerase"/>
    <property type="match status" value="1"/>
</dbReference>
<dbReference type="PANTHER" id="PTHR43732:SF1">
    <property type="entry name" value="RIBOSE 5-PHOSPHATE ISOMERASE"/>
    <property type="match status" value="1"/>
</dbReference>